<feature type="domain" description="M23ase beta-sheet core" evidence="3">
    <location>
        <begin position="174"/>
        <end position="254"/>
    </location>
</feature>
<organism evidence="4 5">
    <name type="scientific">Metabacillus mangrovi</name>
    <dbReference type="NCBI Taxonomy" id="1491830"/>
    <lineage>
        <taxon>Bacteria</taxon>
        <taxon>Bacillati</taxon>
        <taxon>Bacillota</taxon>
        <taxon>Bacilli</taxon>
        <taxon>Bacillales</taxon>
        <taxon>Bacillaceae</taxon>
        <taxon>Metabacillus</taxon>
    </lineage>
</organism>
<dbReference type="AlphaFoldDB" id="A0A7X2S405"/>
<keyword evidence="2" id="KW-1133">Transmembrane helix</keyword>
<comment type="caution">
    <text evidence="4">The sequence shown here is derived from an EMBL/GenBank/DDBJ whole genome shotgun (WGS) entry which is preliminary data.</text>
</comment>
<dbReference type="InterPro" id="IPR011055">
    <property type="entry name" value="Dup_hybrid_motif"/>
</dbReference>
<dbReference type="InterPro" id="IPR050570">
    <property type="entry name" value="Cell_wall_metabolism_enzyme"/>
</dbReference>
<reference evidence="4 5" key="1">
    <citation type="journal article" date="2017" name="Int. J. Syst. Evol. Microbiol.">
        <title>Bacillus mangrovi sp. nov., isolated from a sediment sample from a mangrove forest.</title>
        <authorList>
            <person name="Gupta V."/>
            <person name="Singh P.K."/>
            <person name="Korpole S."/>
            <person name="Tanuku N.R.S."/>
            <person name="Pinnaka A.K."/>
        </authorList>
    </citation>
    <scope>NUCLEOTIDE SEQUENCE [LARGE SCALE GENOMIC DNA]</scope>
    <source>
        <strain evidence="4 5">KCTC 33872</strain>
    </source>
</reference>
<dbReference type="PANTHER" id="PTHR21666:SF274">
    <property type="entry name" value="STAGE IV SPORULATION PROTEIN FA"/>
    <property type="match status" value="1"/>
</dbReference>
<dbReference type="RefSeq" id="WP_155111517.1">
    <property type="nucleotide sequence ID" value="NZ_WMIB01000003.1"/>
</dbReference>
<dbReference type="Gene3D" id="2.70.70.10">
    <property type="entry name" value="Glucose Permease (Domain IIA)"/>
    <property type="match status" value="1"/>
</dbReference>
<dbReference type="InterPro" id="IPR016047">
    <property type="entry name" value="M23ase_b-sheet_dom"/>
</dbReference>
<accession>A0A7X2S405</accession>
<dbReference type="EMBL" id="WMIB01000003">
    <property type="protein sequence ID" value="MTH52987.1"/>
    <property type="molecule type" value="Genomic_DNA"/>
</dbReference>
<dbReference type="SUPFAM" id="SSF51261">
    <property type="entry name" value="Duplicated hybrid motif"/>
    <property type="match status" value="1"/>
</dbReference>
<dbReference type="PANTHER" id="PTHR21666">
    <property type="entry name" value="PEPTIDASE-RELATED"/>
    <property type="match status" value="1"/>
</dbReference>
<dbReference type="CDD" id="cd12797">
    <property type="entry name" value="M23_peptidase"/>
    <property type="match status" value="1"/>
</dbReference>
<proteinExistence type="predicted"/>
<feature type="compositionally biased region" description="Basic and acidic residues" evidence="1">
    <location>
        <begin position="1"/>
        <end position="10"/>
    </location>
</feature>
<dbReference type="Proteomes" id="UP000434639">
    <property type="component" value="Unassembled WGS sequence"/>
</dbReference>
<sequence length="261" mass="28615">MPNRADEIRKRMAKRKKARTSETAAEPVVWKKEAIIEEEEKYAGIVHTYEGGPDTLQDTGPGHPLFKPQVFVLKLFLSACLVLVMAVVFKNQPPGTGQVRTAVEDTLGQEFQFAAVSAWYQQQFGHPLALFQAAPVEPAHDPEQLNKALPASGRIMENFKANGQGVLIETDLPSIKAMGEGIVISAGQKPDSGLTVVVQHADGSETWYGNLESANIASYDFVKKGQELGTVQIKDNKKGTYYFAIKQGDQFVDPIQVISLD</sequence>
<dbReference type="GO" id="GO:0004222">
    <property type="term" value="F:metalloendopeptidase activity"/>
    <property type="evidence" value="ECO:0007669"/>
    <property type="project" value="TreeGrafter"/>
</dbReference>
<feature type="region of interest" description="Disordered" evidence="1">
    <location>
        <begin position="1"/>
        <end position="22"/>
    </location>
</feature>
<keyword evidence="2" id="KW-0472">Membrane</keyword>
<evidence type="ECO:0000256" key="2">
    <source>
        <dbReference type="SAM" id="Phobius"/>
    </source>
</evidence>
<name>A0A7X2S405_9BACI</name>
<keyword evidence="2" id="KW-0812">Transmembrane</keyword>
<dbReference type="OrthoDB" id="2986589at2"/>
<feature type="transmembrane region" description="Helical" evidence="2">
    <location>
        <begin position="71"/>
        <end position="89"/>
    </location>
</feature>
<evidence type="ECO:0000313" key="5">
    <source>
        <dbReference type="Proteomes" id="UP000434639"/>
    </source>
</evidence>
<evidence type="ECO:0000259" key="3">
    <source>
        <dbReference type="Pfam" id="PF01551"/>
    </source>
</evidence>
<dbReference type="Pfam" id="PF01551">
    <property type="entry name" value="Peptidase_M23"/>
    <property type="match status" value="1"/>
</dbReference>
<evidence type="ECO:0000256" key="1">
    <source>
        <dbReference type="SAM" id="MobiDB-lite"/>
    </source>
</evidence>
<gene>
    <name evidence="4" type="ORF">GKZ89_06150</name>
</gene>
<protein>
    <submittedName>
        <fullName evidence="4">Peptidoglycan DD-metalloendopeptidase family protein</fullName>
    </submittedName>
</protein>
<keyword evidence="5" id="KW-1185">Reference proteome</keyword>
<evidence type="ECO:0000313" key="4">
    <source>
        <dbReference type="EMBL" id="MTH52987.1"/>
    </source>
</evidence>